<feature type="chain" id="PRO_5046609976" description="Carboxylesterase type B domain-containing protein" evidence="5">
    <location>
        <begin position="19"/>
        <end position="845"/>
    </location>
</feature>
<dbReference type="InterPro" id="IPR019819">
    <property type="entry name" value="Carboxylesterase_B_CS"/>
</dbReference>
<organism evidence="7 8">
    <name type="scientific">Porites evermanni</name>
    <dbReference type="NCBI Taxonomy" id="104178"/>
    <lineage>
        <taxon>Eukaryota</taxon>
        <taxon>Metazoa</taxon>
        <taxon>Cnidaria</taxon>
        <taxon>Anthozoa</taxon>
        <taxon>Hexacorallia</taxon>
        <taxon>Scleractinia</taxon>
        <taxon>Fungiina</taxon>
        <taxon>Poritidae</taxon>
        <taxon>Porites</taxon>
    </lineage>
</organism>
<keyword evidence="4" id="KW-0812">Transmembrane</keyword>
<protein>
    <recommendedName>
        <fullName evidence="6">Carboxylesterase type B domain-containing protein</fullName>
    </recommendedName>
</protein>
<accession>A0ABN8PPW2</accession>
<evidence type="ECO:0000256" key="4">
    <source>
        <dbReference type="SAM" id="Phobius"/>
    </source>
</evidence>
<feature type="signal peptide" evidence="5">
    <location>
        <begin position="1"/>
        <end position="18"/>
    </location>
</feature>
<keyword evidence="2 5" id="KW-0732">Signal</keyword>
<sequence length="845" mass="95479">MSSSSALWLLLLWGSAITRQERSIRGDIQTLDCNAIRKDPSKYYEMYWRVKGADGEIGYCNSDRKCMETKSKLRDKLLEDKRIQVVSISISTLNIKRTLPQKTTGHTVTFTCEVHKTDNTVDISEVTIVYSLECPQAIPSPKVSSFNIFFSKSLIFILMPTFDHDKIVKFHRNGCHYPRTCLSVSCKISRTGHSFKPHNPSKTEAKPGRKMSPKTSFKSPHQGHLWVKFDVGSLLMDVLQPLNRYFYSCDVFILFIYLSFIYLFMSIPRVPRSNDLSVSSNQPLSSSIFLMLLFHEKNLFQFQPNDSAREVNTTLGTIVGKLETLPNGKTVYEYLGIPYAKPPLNELRFARPESFQPWSGKKEAKEFGSACPQPRFDTHNFKREIGEENEDCLFLNVFVPATSSTEGKMAVMVWIHGTGLASFSSSPKFRGFSIGSSSEYPPHVLAGYNDVIVVTFNYRLGILGFLNSVPGTEKTGNYGMFDQIQALTWVRDNIARFGGDPDKVTVFGQGTGATSVALHLMSPKSKKLFQRAIMQSGAALAPYLPRKAANESVQKLAADANCSFDDKLIDCLRGKSAQKIIELQSSISSKHAEALIELSNPVIDDDFLEESTEKLYEHHKKGRKPPHSLLKKLFPNVEIMTGFTTHESSLDVIQRQEDATQDGISKSSIVKTLKYGNIENKIVDELVKYQYADHSDTLKRDRMIESDFMTVAPMTFEAIALAEANNSVYFYVFEHRPDFSQLPEVTGAIHGDDIGFVFGAPFAKISPLVESFTPRYSDIETGLSRDPTGRDYPVKWPKFTKENQSYLALDVKPEKRNKYRAKEVAFWNNFIPRVIRKSKKHCSSF</sequence>
<keyword evidence="8" id="KW-1185">Reference proteome</keyword>
<dbReference type="InterPro" id="IPR029058">
    <property type="entry name" value="AB_hydrolase_fold"/>
</dbReference>
<evidence type="ECO:0000313" key="7">
    <source>
        <dbReference type="EMBL" id="CAH3146088.1"/>
    </source>
</evidence>
<gene>
    <name evidence="7" type="ORF">PEVE_00043838</name>
</gene>
<comment type="caution">
    <text evidence="7">The sequence shown here is derived from an EMBL/GenBank/DDBJ whole genome shotgun (WGS) entry which is preliminary data.</text>
</comment>
<keyword evidence="4" id="KW-0472">Membrane</keyword>
<dbReference type="PROSITE" id="PS00941">
    <property type="entry name" value="CARBOXYLESTERASE_B_2"/>
    <property type="match status" value="1"/>
</dbReference>
<evidence type="ECO:0000256" key="1">
    <source>
        <dbReference type="ARBA" id="ARBA00005964"/>
    </source>
</evidence>
<dbReference type="SUPFAM" id="SSF53474">
    <property type="entry name" value="alpha/beta-Hydrolases"/>
    <property type="match status" value="1"/>
</dbReference>
<dbReference type="EMBL" id="CALNXI010000905">
    <property type="protein sequence ID" value="CAH3146088.1"/>
    <property type="molecule type" value="Genomic_DNA"/>
</dbReference>
<keyword evidence="4" id="KW-1133">Transmembrane helix</keyword>
<evidence type="ECO:0000256" key="2">
    <source>
        <dbReference type="ARBA" id="ARBA00022729"/>
    </source>
</evidence>
<dbReference type="Pfam" id="PF00135">
    <property type="entry name" value="COesterase"/>
    <property type="match status" value="1"/>
</dbReference>
<evidence type="ECO:0000256" key="5">
    <source>
        <dbReference type="SAM" id="SignalP"/>
    </source>
</evidence>
<feature type="transmembrane region" description="Helical" evidence="4">
    <location>
        <begin position="245"/>
        <end position="265"/>
    </location>
</feature>
<proteinExistence type="inferred from homology"/>
<reference evidence="7 8" key="1">
    <citation type="submission" date="2022-05" db="EMBL/GenBank/DDBJ databases">
        <authorList>
            <consortium name="Genoscope - CEA"/>
            <person name="William W."/>
        </authorList>
    </citation>
    <scope>NUCLEOTIDE SEQUENCE [LARGE SCALE GENOMIC DNA]</scope>
</reference>
<evidence type="ECO:0000259" key="6">
    <source>
        <dbReference type="Pfam" id="PF00135"/>
    </source>
</evidence>
<evidence type="ECO:0000313" key="8">
    <source>
        <dbReference type="Proteomes" id="UP001159427"/>
    </source>
</evidence>
<feature type="region of interest" description="Disordered" evidence="3">
    <location>
        <begin position="194"/>
        <end position="219"/>
    </location>
</feature>
<name>A0ABN8PPW2_9CNID</name>
<dbReference type="InterPro" id="IPR051093">
    <property type="entry name" value="Neuroligin/BSAL"/>
</dbReference>
<feature type="domain" description="Carboxylesterase type B" evidence="6">
    <location>
        <begin position="309"/>
        <end position="827"/>
    </location>
</feature>
<dbReference type="Gene3D" id="3.40.50.1820">
    <property type="entry name" value="alpha/beta hydrolase"/>
    <property type="match status" value="1"/>
</dbReference>
<comment type="similarity">
    <text evidence="1">Belongs to the type-B carboxylesterase/lipase family.</text>
</comment>
<dbReference type="PANTHER" id="PTHR43903">
    <property type="entry name" value="NEUROLIGIN"/>
    <property type="match status" value="1"/>
</dbReference>
<evidence type="ECO:0000256" key="3">
    <source>
        <dbReference type="SAM" id="MobiDB-lite"/>
    </source>
</evidence>
<dbReference type="InterPro" id="IPR002018">
    <property type="entry name" value="CarbesteraseB"/>
</dbReference>
<dbReference type="Proteomes" id="UP001159427">
    <property type="component" value="Unassembled WGS sequence"/>
</dbReference>